<protein>
    <submittedName>
        <fullName evidence="2">Uncharacterized protein</fullName>
    </submittedName>
</protein>
<feature type="region of interest" description="Disordered" evidence="1">
    <location>
        <begin position="20"/>
        <end position="46"/>
    </location>
</feature>
<evidence type="ECO:0000313" key="2">
    <source>
        <dbReference type="EMBL" id="CAB3249468.1"/>
    </source>
</evidence>
<dbReference type="Proteomes" id="UP000494256">
    <property type="component" value="Unassembled WGS sequence"/>
</dbReference>
<name>A0A8S1AW07_ARCPL</name>
<dbReference type="AlphaFoldDB" id="A0A8S1AW07"/>
<sequence length="130" mass="14155">MSYLPSEVLYGSITGRGVAERGAGKREARRARQSGGHWRGTSEQGRRRGVAVCPLRARQWGSAPEELVASRCVPVCVSTTSGTGVMLRRAAPHRATSRHYTRAPPHTRSYVPCRCHTRALLSPNSCSIAN</sequence>
<dbReference type="EMBL" id="CADEBD010000344">
    <property type="protein sequence ID" value="CAB3249468.1"/>
    <property type="molecule type" value="Genomic_DNA"/>
</dbReference>
<dbReference type="OrthoDB" id="4748970at2759"/>
<organism evidence="2 3">
    <name type="scientific">Arctia plantaginis</name>
    <name type="common">Wood tiger moth</name>
    <name type="synonym">Phalaena plantaginis</name>
    <dbReference type="NCBI Taxonomy" id="874455"/>
    <lineage>
        <taxon>Eukaryota</taxon>
        <taxon>Metazoa</taxon>
        <taxon>Ecdysozoa</taxon>
        <taxon>Arthropoda</taxon>
        <taxon>Hexapoda</taxon>
        <taxon>Insecta</taxon>
        <taxon>Pterygota</taxon>
        <taxon>Neoptera</taxon>
        <taxon>Endopterygota</taxon>
        <taxon>Lepidoptera</taxon>
        <taxon>Glossata</taxon>
        <taxon>Ditrysia</taxon>
        <taxon>Noctuoidea</taxon>
        <taxon>Erebidae</taxon>
        <taxon>Arctiinae</taxon>
        <taxon>Arctia</taxon>
    </lineage>
</organism>
<evidence type="ECO:0000256" key="1">
    <source>
        <dbReference type="SAM" id="MobiDB-lite"/>
    </source>
</evidence>
<comment type="caution">
    <text evidence="2">The sequence shown here is derived from an EMBL/GenBank/DDBJ whole genome shotgun (WGS) entry which is preliminary data.</text>
</comment>
<gene>
    <name evidence="2" type="ORF">APLA_LOCUS12911</name>
</gene>
<reference evidence="2 3" key="1">
    <citation type="submission" date="2020-04" db="EMBL/GenBank/DDBJ databases">
        <authorList>
            <person name="Wallbank WR R."/>
            <person name="Pardo Diaz C."/>
            <person name="Kozak K."/>
            <person name="Martin S."/>
            <person name="Jiggins C."/>
            <person name="Moest M."/>
            <person name="Warren A I."/>
            <person name="Byers J.R.P. K."/>
            <person name="Montejo-Kovacevich G."/>
            <person name="Yen C E."/>
        </authorList>
    </citation>
    <scope>NUCLEOTIDE SEQUENCE [LARGE SCALE GENOMIC DNA]</scope>
</reference>
<proteinExistence type="predicted"/>
<accession>A0A8S1AW07</accession>
<evidence type="ECO:0000313" key="3">
    <source>
        <dbReference type="Proteomes" id="UP000494256"/>
    </source>
</evidence>